<evidence type="ECO:0000313" key="3">
    <source>
        <dbReference type="EMBL" id="OAV97345.1"/>
    </source>
</evidence>
<evidence type="ECO:0000313" key="4">
    <source>
        <dbReference type="EnsemblFungi" id="PTTG_07224-t43_1-p1"/>
    </source>
</evidence>
<organism evidence="3">
    <name type="scientific">Puccinia triticina (isolate 1-1 / race 1 (BBBD))</name>
    <name type="common">Brown leaf rust fungus</name>
    <dbReference type="NCBI Taxonomy" id="630390"/>
    <lineage>
        <taxon>Eukaryota</taxon>
        <taxon>Fungi</taxon>
        <taxon>Dikarya</taxon>
        <taxon>Basidiomycota</taxon>
        <taxon>Pucciniomycotina</taxon>
        <taxon>Pucciniomycetes</taxon>
        <taxon>Pucciniales</taxon>
        <taxon>Pucciniaceae</taxon>
        <taxon>Puccinia</taxon>
    </lineage>
</organism>
<evidence type="ECO:0000313" key="5">
    <source>
        <dbReference type="Proteomes" id="UP000005240"/>
    </source>
</evidence>
<sequence>MTPHRFPLSFVHSDAGRAELLPAGASLLLLDSIHAPASFILLHFLAAALRKHRPVILLNLSQPAGYWTSLLQKQGIQPESAQYKHLLTTIDQLEQLEPSIKLQQSSPLVIIDDLSSIIWASERPADQLIDAFQAFLPAQLKSPFSLVSVFHQDLVHTNKRDREIFNHLINRYHIILRTRALGGQGRGELIIQRGPGYLSDLNLPITLSSEQTTQYKITDNSLSFYPKGLDKAFI</sequence>
<gene>
    <name evidence="3" type="ORF">PTTG_07224</name>
</gene>
<evidence type="ECO:0000256" key="2">
    <source>
        <dbReference type="ARBA" id="ARBA00008837"/>
    </source>
</evidence>
<reference evidence="3" key="1">
    <citation type="submission" date="2009-11" db="EMBL/GenBank/DDBJ databases">
        <authorList>
            <consortium name="The Broad Institute Genome Sequencing Platform"/>
            <person name="Ward D."/>
            <person name="Feldgarden M."/>
            <person name="Earl A."/>
            <person name="Young S.K."/>
            <person name="Zeng Q."/>
            <person name="Koehrsen M."/>
            <person name="Alvarado L."/>
            <person name="Berlin A."/>
            <person name="Bochicchio J."/>
            <person name="Borenstein D."/>
            <person name="Chapman S.B."/>
            <person name="Chen Z."/>
            <person name="Engels R."/>
            <person name="Freedman E."/>
            <person name="Gellesch M."/>
            <person name="Goldberg J."/>
            <person name="Griggs A."/>
            <person name="Gujja S."/>
            <person name="Heilman E."/>
            <person name="Heiman D."/>
            <person name="Hepburn T."/>
            <person name="Howarth C."/>
            <person name="Jen D."/>
            <person name="Larson L."/>
            <person name="Lewis B."/>
            <person name="Mehta T."/>
            <person name="Park D."/>
            <person name="Pearson M."/>
            <person name="Roberts A."/>
            <person name="Saif S."/>
            <person name="Shea T."/>
            <person name="Shenoy N."/>
            <person name="Sisk P."/>
            <person name="Stolte C."/>
            <person name="Sykes S."/>
            <person name="Thomson T."/>
            <person name="Walk T."/>
            <person name="White J."/>
            <person name="Yandava C."/>
            <person name="Izard J."/>
            <person name="Baranova O.V."/>
            <person name="Blanton J.M."/>
            <person name="Tanner A.C."/>
            <person name="Dewhirst F.E."/>
            <person name="Haas B."/>
            <person name="Nusbaum C."/>
            <person name="Birren B."/>
        </authorList>
    </citation>
    <scope>NUCLEOTIDE SEQUENCE [LARGE SCALE GENOMIC DNA]</scope>
    <source>
        <strain evidence="3">1-1 BBBD Race 1</strain>
    </source>
</reference>
<dbReference type="PANTHER" id="PTHR16184">
    <property type="entry name" value="ELONGATOR COMPLEX PROTEIN 6"/>
    <property type="match status" value="1"/>
</dbReference>
<dbReference type="Pfam" id="PF10483">
    <property type="entry name" value="Elong_Iki1"/>
    <property type="match status" value="1"/>
</dbReference>
<dbReference type="PANTHER" id="PTHR16184:SF6">
    <property type="entry name" value="ELONGATOR COMPLEX PROTEIN 6"/>
    <property type="match status" value="1"/>
</dbReference>
<protein>
    <submittedName>
        <fullName evidence="4">Elongator complex protein 5</fullName>
    </submittedName>
</protein>
<reference evidence="4" key="4">
    <citation type="submission" date="2025-05" db="UniProtKB">
        <authorList>
            <consortium name="EnsemblFungi"/>
        </authorList>
    </citation>
    <scope>IDENTIFICATION</scope>
    <source>
        <strain evidence="4">isolate 1-1 / race 1 (BBBD)</strain>
    </source>
</reference>
<dbReference type="EMBL" id="ADAS02000013">
    <property type="protein sequence ID" value="OAV97345.1"/>
    <property type="molecule type" value="Genomic_DNA"/>
</dbReference>
<dbReference type="EnsemblFungi" id="PTTG_07224-t43_1">
    <property type="protein sequence ID" value="PTTG_07224-t43_1-p1"/>
    <property type="gene ID" value="PTTG_07224"/>
</dbReference>
<dbReference type="UniPathway" id="UPA00988"/>
<dbReference type="GO" id="GO:0002098">
    <property type="term" value="P:tRNA wobble uridine modification"/>
    <property type="evidence" value="ECO:0007669"/>
    <property type="project" value="InterPro"/>
</dbReference>
<dbReference type="OrthoDB" id="9995306at2759"/>
<dbReference type="InterPro" id="IPR018627">
    <property type="entry name" value="ELP6"/>
</dbReference>
<dbReference type="AlphaFoldDB" id="A0A180GX22"/>
<proteinExistence type="inferred from homology"/>
<dbReference type="Gene3D" id="3.40.50.300">
    <property type="entry name" value="P-loop containing nucleotide triphosphate hydrolases"/>
    <property type="match status" value="1"/>
</dbReference>
<comment type="pathway">
    <text evidence="1">tRNA modification; 5-methoxycarbonylmethyl-2-thiouridine-tRNA biosynthesis.</text>
</comment>
<dbReference type="GO" id="GO:0033588">
    <property type="term" value="C:elongator holoenzyme complex"/>
    <property type="evidence" value="ECO:0007669"/>
    <property type="project" value="InterPro"/>
</dbReference>
<dbReference type="STRING" id="630390.A0A180GX22"/>
<comment type="similarity">
    <text evidence="2">Belongs to the ELP6 family.</text>
</comment>
<dbReference type="VEuPathDB" id="FungiDB:PTTG_07224"/>
<dbReference type="InterPro" id="IPR027417">
    <property type="entry name" value="P-loop_NTPase"/>
</dbReference>
<reference evidence="3" key="2">
    <citation type="submission" date="2016-05" db="EMBL/GenBank/DDBJ databases">
        <title>Comparative analysis highlights variable genome content of wheat rusts and divergence of the mating loci.</title>
        <authorList>
            <person name="Cuomo C.A."/>
            <person name="Bakkeren G."/>
            <person name="Szabo L."/>
            <person name="Khalil H."/>
            <person name="Joly D."/>
            <person name="Goldberg J."/>
            <person name="Young S."/>
            <person name="Zeng Q."/>
            <person name="Fellers J."/>
        </authorList>
    </citation>
    <scope>NUCLEOTIDE SEQUENCE [LARGE SCALE GENOMIC DNA]</scope>
    <source>
        <strain evidence="3">1-1 BBBD Race 1</strain>
    </source>
</reference>
<evidence type="ECO:0000256" key="1">
    <source>
        <dbReference type="ARBA" id="ARBA00005043"/>
    </source>
</evidence>
<dbReference type="Proteomes" id="UP000005240">
    <property type="component" value="Unassembled WGS sequence"/>
</dbReference>
<reference evidence="4 5" key="3">
    <citation type="journal article" date="2017" name="G3 (Bethesda)">
        <title>Comparative analysis highlights variable genome content of wheat rusts and divergence of the mating loci.</title>
        <authorList>
            <person name="Cuomo C.A."/>
            <person name="Bakkeren G."/>
            <person name="Khalil H.B."/>
            <person name="Panwar V."/>
            <person name="Joly D."/>
            <person name="Linning R."/>
            <person name="Sakthikumar S."/>
            <person name="Song X."/>
            <person name="Adiconis X."/>
            <person name="Fan L."/>
            <person name="Goldberg J.M."/>
            <person name="Levin J.Z."/>
            <person name="Young S."/>
            <person name="Zeng Q."/>
            <person name="Anikster Y."/>
            <person name="Bruce M."/>
            <person name="Wang M."/>
            <person name="Yin C."/>
            <person name="McCallum B."/>
            <person name="Szabo L.J."/>
            <person name="Hulbert S."/>
            <person name="Chen X."/>
            <person name="Fellers J.P."/>
        </authorList>
    </citation>
    <scope>NUCLEOTIDE SEQUENCE</scope>
    <source>
        <strain evidence="4">isolate 1-1 / race 1 (BBBD)</strain>
        <strain evidence="5">Isolate 1-1 / race 1 (BBBD)</strain>
    </source>
</reference>
<accession>A0A180GX22</accession>
<keyword evidence="5" id="KW-1185">Reference proteome</keyword>
<name>A0A180GX22_PUCT1</name>
<dbReference type="InterPro" id="IPR019519">
    <property type="entry name" value="Elp5"/>
</dbReference>